<reference evidence="1" key="1">
    <citation type="submission" date="2020-06" db="EMBL/GenBank/DDBJ databases">
        <authorList>
            <person name="Li T."/>
            <person name="Hu X."/>
            <person name="Zhang T."/>
            <person name="Song X."/>
            <person name="Zhang H."/>
            <person name="Dai N."/>
            <person name="Sheng W."/>
            <person name="Hou X."/>
            <person name="Wei L."/>
        </authorList>
    </citation>
    <scope>NUCLEOTIDE SEQUENCE</scope>
    <source>
        <strain evidence="1">KEN1</strain>
        <tissue evidence="1">Leaf</tissue>
    </source>
</reference>
<sequence length="87" mass="10319">MDDTCAFHLHNSRKACYFDCHRQFFSQDHPYHRNKKAFTKNQVERKVARLRLKGEEIRDWVADFSPAVEVPWTKKRSSRSSSSGGRF</sequence>
<organism evidence="1">
    <name type="scientific">Sesamum latifolium</name>
    <dbReference type="NCBI Taxonomy" id="2727402"/>
    <lineage>
        <taxon>Eukaryota</taxon>
        <taxon>Viridiplantae</taxon>
        <taxon>Streptophyta</taxon>
        <taxon>Embryophyta</taxon>
        <taxon>Tracheophyta</taxon>
        <taxon>Spermatophyta</taxon>
        <taxon>Magnoliopsida</taxon>
        <taxon>eudicotyledons</taxon>
        <taxon>Gunneridae</taxon>
        <taxon>Pentapetalae</taxon>
        <taxon>asterids</taxon>
        <taxon>lamiids</taxon>
        <taxon>Lamiales</taxon>
        <taxon>Pedaliaceae</taxon>
        <taxon>Sesamum</taxon>
    </lineage>
</organism>
<dbReference type="AlphaFoldDB" id="A0AAW2XPX5"/>
<proteinExistence type="predicted"/>
<reference evidence="1" key="2">
    <citation type="journal article" date="2024" name="Plant">
        <title>Genomic evolution and insights into agronomic trait innovations of Sesamum species.</title>
        <authorList>
            <person name="Miao H."/>
            <person name="Wang L."/>
            <person name="Qu L."/>
            <person name="Liu H."/>
            <person name="Sun Y."/>
            <person name="Le M."/>
            <person name="Wang Q."/>
            <person name="Wei S."/>
            <person name="Zheng Y."/>
            <person name="Lin W."/>
            <person name="Duan Y."/>
            <person name="Cao H."/>
            <person name="Xiong S."/>
            <person name="Wang X."/>
            <person name="Wei L."/>
            <person name="Li C."/>
            <person name="Ma Q."/>
            <person name="Ju M."/>
            <person name="Zhao R."/>
            <person name="Li G."/>
            <person name="Mu C."/>
            <person name="Tian Q."/>
            <person name="Mei H."/>
            <person name="Zhang T."/>
            <person name="Gao T."/>
            <person name="Zhang H."/>
        </authorList>
    </citation>
    <scope>NUCLEOTIDE SEQUENCE</scope>
    <source>
        <strain evidence="1">KEN1</strain>
    </source>
</reference>
<name>A0AAW2XPX5_9LAMI</name>
<gene>
    <name evidence="1" type="ORF">Slati_0934100</name>
</gene>
<dbReference type="InterPro" id="IPR004242">
    <property type="entry name" value="Transposase_21"/>
</dbReference>
<dbReference type="Pfam" id="PF02992">
    <property type="entry name" value="Transposase_21"/>
    <property type="match status" value="1"/>
</dbReference>
<dbReference type="EMBL" id="JACGWN010000003">
    <property type="protein sequence ID" value="KAL0455949.1"/>
    <property type="molecule type" value="Genomic_DNA"/>
</dbReference>
<comment type="caution">
    <text evidence="1">The sequence shown here is derived from an EMBL/GenBank/DDBJ whole genome shotgun (WGS) entry which is preliminary data.</text>
</comment>
<accession>A0AAW2XPX5</accession>
<protein>
    <submittedName>
        <fullName evidence="1">Uncharacterized protein</fullName>
    </submittedName>
</protein>
<evidence type="ECO:0000313" key="1">
    <source>
        <dbReference type="EMBL" id="KAL0455949.1"/>
    </source>
</evidence>